<organism evidence="1 2">
    <name type="scientific">Acorus gramineus</name>
    <name type="common">Dwarf sweet flag</name>
    <dbReference type="NCBI Taxonomy" id="55184"/>
    <lineage>
        <taxon>Eukaryota</taxon>
        <taxon>Viridiplantae</taxon>
        <taxon>Streptophyta</taxon>
        <taxon>Embryophyta</taxon>
        <taxon>Tracheophyta</taxon>
        <taxon>Spermatophyta</taxon>
        <taxon>Magnoliopsida</taxon>
        <taxon>Liliopsida</taxon>
        <taxon>Acoraceae</taxon>
        <taxon>Acorus</taxon>
    </lineage>
</organism>
<evidence type="ECO:0000313" key="1">
    <source>
        <dbReference type="EMBL" id="KAK1275138.1"/>
    </source>
</evidence>
<evidence type="ECO:0000313" key="2">
    <source>
        <dbReference type="Proteomes" id="UP001179952"/>
    </source>
</evidence>
<protein>
    <submittedName>
        <fullName evidence="1">Uncharacterized protein</fullName>
    </submittedName>
</protein>
<sequence length="53" mass="6281">MAGRVYKTRRLRVSVVTFRFKDSQSFHSTRHSQPTQVEIPSWRIRASQTISIF</sequence>
<dbReference type="AlphaFoldDB" id="A0AAV9BGH1"/>
<reference evidence="1" key="2">
    <citation type="submission" date="2023-06" db="EMBL/GenBank/DDBJ databases">
        <authorList>
            <person name="Ma L."/>
            <person name="Liu K.-W."/>
            <person name="Li Z."/>
            <person name="Hsiao Y.-Y."/>
            <person name="Qi Y."/>
            <person name="Fu T."/>
            <person name="Tang G."/>
            <person name="Zhang D."/>
            <person name="Sun W.-H."/>
            <person name="Liu D.-K."/>
            <person name="Li Y."/>
            <person name="Chen G.-Z."/>
            <person name="Liu X.-D."/>
            <person name="Liao X.-Y."/>
            <person name="Jiang Y.-T."/>
            <person name="Yu X."/>
            <person name="Hao Y."/>
            <person name="Huang J."/>
            <person name="Zhao X.-W."/>
            <person name="Ke S."/>
            <person name="Chen Y.-Y."/>
            <person name="Wu W.-L."/>
            <person name="Hsu J.-L."/>
            <person name="Lin Y.-F."/>
            <person name="Huang M.-D."/>
            <person name="Li C.-Y."/>
            <person name="Huang L."/>
            <person name="Wang Z.-W."/>
            <person name="Zhao X."/>
            <person name="Zhong W.-Y."/>
            <person name="Peng D.-H."/>
            <person name="Ahmad S."/>
            <person name="Lan S."/>
            <person name="Zhang J.-S."/>
            <person name="Tsai W.-C."/>
            <person name="Van De Peer Y."/>
            <person name="Liu Z.-J."/>
        </authorList>
    </citation>
    <scope>NUCLEOTIDE SEQUENCE</scope>
    <source>
        <strain evidence="1">SCP</strain>
        <tissue evidence="1">Leaves</tissue>
    </source>
</reference>
<accession>A0AAV9BGH1</accession>
<reference evidence="1" key="1">
    <citation type="journal article" date="2023" name="Nat. Commun.">
        <title>Diploid and tetraploid genomes of Acorus and the evolution of monocots.</title>
        <authorList>
            <person name="Ma L."/>
            <person name="Liu K.W."/>
            <person name="Li Z."/>
            <person name="Hsiao Y.Y."/>
            <person name="Qi Y."/>
            <person name="Fu T."/>
            <person name="Tang G.D."/>
            <person name="Zhang D."/>
            <person name="Sun W.H."/>
            <person name="Liu D.K."/>
            <person name="Li Y."/>
            <person name="Chen G.Z."/>
            <person name="Liu X.D."/>
            <person name="Liao X.Y."/>
            <person name="Jiang Y.T."/>
            <person name="Yu X."/>
            <person name="Hao Y."/>
            <person name="Huang J."/>
            <person name="Zhao X.W."/>
            <person name="Ke S."/>
            <person name="Chen Y.Y."/>
            <person name="Wu W.L."/>
            <person name="Hsu J.L."/>
            <person name="Lin Y.F."/>
            <person name="Huang M.D."/>
            <person name="Li C.Y."/>
            <person name="Huang L."/>
            <person name="Wang Z.W."/>
            <person name="Zhao X."/>
            <person name="Zhong W.Y."/>
            <person name="Peng D.H."/>
            <person name="Ahmad S."/>
            <person name="Lan S."/>
            <person name="Zhang J.S."/>
            <person name="Tsai W.C."/>
            <person name="Van de Peer Y."/>
            <person name="Liu Z.J."/>
        </authorList>
    </citation>
    <scope>NUCLEOTIDE SEQUENCE</scope>
    <source>
        <strain evidence="1">SCP</strain>
    </source>
</reference>
<dbReference type="EMBL" id="JAUJYN010000003">
    <property type="protein sequence ID" value="KAK1275138.1"/>
    <property type="molecule type" value="Genomic_DNA"/>
</dbReference>
<gene>
    <name evidence="1" type="ORF">QJS04_geneDACA001610</name>
</gene>
<name>A0AAV9BGH1_ACOGR</name>
<comment type="caution">
    <text evidence="1">The sequence shown here is derived from an EMBL/GenBank/DDBJ whole genome shotgun (WGS) entry which is preliminary data.</text>
</comment>
<keyword evidence="2" id="KW-1185">Reference proteome</keyword>
<dbReference type="Proteomes" id="UP001179952">
    <property type="component" value="Unassembled WGS sequence"/>
</dbReference>
<proteinExistence type="predicted"/>